<dbReference type="PANTHER" id="PTHR35601">
    <property type="entry name" value="TOXIN RELE"/>
    <property type="match status" value="1"/>
</dbReference>
<evidence type="ECO:0000313" key="3">
    <source>
        <dbReference type="EMBL" id="MCC5600792.1"/>
    </source>
</evidence>
<evidence type="ECO:0000256" key="2">
    <source>
        <dbReference type="ARBA" id="ARBA00022649"/>
    </source>
</evidence>
<proteinExistence type="inferred from homology"/>
<protein>
    <submittedName>
        <fullName evidence="3">Type II toxin-antitoxin system RelE/ParE family toxin</fullName>
    </submittedName>
</protein>
<evidence type="ECO:0000313" key="4">
    <source>
        <dbReference type="Proteomes" id="UP001199525"/>
    </source>
</evidence>
<comment type="similarity">
    <text evidence="1">Belongs to the RelE toxin family.</text>
</comment>
<dbReference type="Pfam" id="PF05016">
    <property type="entry name" value="ParE_toxin"/>
    <property type="match status" value="1"/>
</dbReference>
<dbReference type="Gene3D" id="3.30.2310.20">
    <property type="entry name" value="RelE-like"/>
    <property type="match status" value="1"/>
</dbReference>
<comment type="caution">
    <text evidence="3">The sequence shown here is derived from an EMBL/GenBank/DDBJ whole genome shotgun (WGS) entry which is preliminary data.</text>
</comment>
<sequence>MNQYKIEFSNAAFKELKKLPIKVRTRIQTKIDDLADNPRPNGVVKLEDSDNGYRIRVGSYRVIYDIFDDVLLVSVVKVGHRKEVYRDE</sequence>
<dbReference type="Proteomes" id="UP001199525">
    <property type="component" value="Unassembled WGS sequence"/>
</dbReference>
<dbReference type="SUPFAM" id="SSF143011">
    <property type="entry name" value="RelE-like"/>
    <property type="match status" value="1"/>
</dbReference>
<name>A0ABS8I9B4_9NOSO</name>
<dbReference type="RefSeq" id="WP_229485854.1">
    <property type="nucleotide sequence ID" value="NZ_JAIVFQ010000022.1"/>
</dbReference>
<keyword evidence="2" id="KW-1277">Toxin-antitoxin system</keyword>
<organism evidence="3 4">
    <name type="scientific">Nostoc favosum CHAB5714</name>
    <dbReference type="NCBI Taxonomy" id="2780399"/>
    <lineage>
        <taxon>Bacteria</taxon>
        <taxon>Bacillati</taxon>
        <taxon>Cyanobacteriota</taxon>
        <taxon>Cyanophyceae</taxon>
        <taxon>Nostocales</taxon>
        <taxon>Nostocaceae</taxon>
        <taxon>Nostoc</taxon>
        <taxon>Nostoc favosum</taxon>
    </lineage>
</organism>
<gene>
    <name evidence="3" type="ORF">LC586_16585</name>
</gene>
<evidence type="ECO:0000256" key="1">
    <source>
        <dbReference type="ARBA" id="ARBA00006226"/>
    </source>
</evidence>
<dbReference type="InterPro" id="IPR007712">
    <property type="entry name" value="RelE/ParE_toxin"/>
</dbReference>
<dbReference type="InterPro" id="IPR035093">
    <property type="entry name" value="RelE/ParE_toxin_dom_sf"/>
</dbReference>
<keyword evidence="4" id="KW-1185">Reference proteome</keyword>
<dbReference type="EMBL" id="JAIVFQ010000022">
    <property type="protein sequence ID" value="MCC5600792.1"/>
    <property type="molecule type" value="Genomic_DNA"/>
</dbReference>
<accession>A0ABS8I9B4</accession>
<reference evidence="3 4" key="1">
    <citation type="journal article" date="2021" name="Microorganisms">
        <title>Genome Evolution of Filamentous Cyanobacterium Nostoc Species: From Facultative Symbiosis to Free Living.</title>
        <authorList>
            <person name="Huo D."/>
            <person name="Li H."/>
            <person name="Cai F."/>
            <person name="Guo X."/>
            <person name="Qiao Z."/>
            <person name="Wang W."/>
            <person name="Yu G."/>
            <person name="Li R."/>
        </authorList>
    </citation>
    <scope>NUCLEOTIDE SEQUENCE [LARGE SCALE GENOMIC DNA]</scope>
    <source>
        <strain evidence="3 4">CHAB 5714</strain>
    </source>
</reference>
<dbReference type="PANTHER" id="PTHR35601:SF1">
    <property type="entry name" value="TOXIN RELE"/>
    <property type="match status" value="1"/>
</dbReference>